<evidence type="ECO:0008006" key="3">
    <source>
        <dbReference type="Google" id="ProtNLM"/>
    </source>
</evidence>
<evidence type="ECO:0000313" key="2">
    <source>
        <dbReference type="Proteomes" id="UP000008370"/>
    </source>
</evidence>
<dbReference type="Proteomes" id="UP000008370">
    <property type="component" value="Unassembled WGS sequence"/>
</dbReference>
<dbReference type="KEGG" id="pco:PHACADRAFT_254027"/>
<reference evidence="1 2" key="1">
    <citation type="journal article" date="2012" name="BMC Genomics">
        <title>Comparative genomics of the white-rot fungi, Phanerochaete carnosa and P. chrysosporium, to elucidate the genetic basis of the distinct wood types they colonize.</title>
        <authorList>
            <person name="Suzuki H."/>
            <person name="MacDonald J."/>
            <person name="Syed K."/>
            <person name="Salamov A."/>
            <person name="Hori C."/>
            <person name="Aerts A."/>
            <person name="Henrissat B."/>
            <person name="Wiebenga A."/>
            <person name="vanKuyk P.A."/>
            <person name="Barry K."/>
            <person name="Lindquist E."/>
            <person name="LaButti K."/>
            <person name="Lapidus A."/>
            <person name="Lucas S."/>
            <person name="Coutinho P."/>
            <person name="Gong Y."/>
            <person name="Samejima M."/>
            <person name="Mahadevan R."/>
            <person name="Abou-Zaid M."/>
            <person name="de Vries R.P."/>
            <person name="Igarashi K."/>
            <person name="Yadav J.S."/>
            <person name="Grigoriev I.V."/>
            <person name="Master E.R."/>
        </authorList>
    </citation>
    <scope>NUCLEOTIDE SEQUENCE [LARGE SCALE GENOMIC DNA]</scope>
    <source>
        <strain evidence="1 2">HHB-10118-sp</strain>
    </source>
</reference>
<organism evidence="1 2">
    <name type="scientific">Phanerochaete carnosa (strain HHB-10118-sp)</name>
    <name type="common">White-rot fungus</name>
    <name type="synonym">Peniophora carnosa</name>
    <dbReference type="NCBI Taxonomy" id="650164"/>
    <lineage>
        <taxon>Eukaryota</taxon>
        <taxon>Fungi</taxon>
        <taxon>Dikarya</taxon>
        <taxon>Basidiomycota</taxon>
        <taxon>Agaricomycotina</taxon>
        <taxon>Agaricomycetes</taxon>
        <taxon>Polyporales</taxon>
        <taxon>Phanerochaetaceae</taxon>
        <taxon>Phanerochaete</taxon>
    </lineage>
</organism>
<sequence>DLWPRQHLLELSGVMSYDVAEEHTKLKLVLIHAHHSSTGPQNGPRLLVGPIRFVNHDCNPNCEVGIMILV</sequence>
<proteinExistence type="predicted"/>
<dbReference type="InterPro" id="IPR046341">
    <property type="entry name" value="SET_dom_sf"/>
</dbReference>
<feature type="non-terminal residue" evidence="1">
    <location>
        <position position="1"/>
    </location>
</feature>
<dbReference type="InParanoid" id="K5X1S1"/>
<evidence type="ECO:0000313" key="1">
    <source>
        <dbReference type="EMBL" id="EKM56732.1"/>
    </source>
</evidence>
<dbReference type="SUPFAM" id="SSF82199">
    <property type="entry name" value="SET domain"/>
    <property type="match status" value="1"/>
</dbReference>
<dbReference type="AlphaFoldDB" id="K5X1S1"/>
<keyword evidence="2" id="KW-1185">Reference proteome</keyword>
<accession>K5X1S1</accession>
<dbReference type="HOGENOM" id="CLU_2764827_0_0_1"/>
<protein>
    <recommendedName>
        <fullName evidence="3">SET domain-containing protein</fullName>
    </recommendedName>
</protein>
<name>K5X1S1_PHACS</name>
<dbReference type="RefSeq" id="XP_007394568.1">
    <property type="nucleotide sequence ID" value="XM_007394506.1"/>
</dbReference>
<dbReference type="Gene3D" id="2.170.270.10">
    <property type="entry name" value="SET domain"/>
    <property type="match status" value="1"/>
</dbReference>
<dbReference type="EMBL" id="JH930471">
    <property type="protein sequence ID" value="EKM56732.1"/>
    <property type="molecule type" value="Genomic_DNA"/>
</dbReference>
<gene>
    <name evidence="1" type="ORF">PHACADRAFT_254027</name>
</gene>
<dbReference type="GeneID" id="18915948"/>
<dbReference type="OrthoDB" id="3269167at2759"/>